<protein>
    <recommendedName>
        <fullName evidence="2">Apple domain-containing protein</fullName>
    </recommendedName>
</protein>
<feature type="non-terminal residue" evidence="3">
    <location>
        <position position="1"/>
    </location>
</feature>
<dbReference type="EMBL" id="JAODUP010000838">
    <property type="protein sequence ID" value="KAK2143474.1"/>
    <property type="molecule type" value="Genomic_DNA"/>
</dbReference>
<evidence type="ECO:0000313" key="4">
    <source>
        <dbReference type="Proteomes" id="UP001208570"/>
    </source>
</evidence>
<feature type="domain" description="Apple" evidence="2">
    <location>
        <begin position="27"/>
        <end position="115"/>
    </location>
</feature>
<accession>A0AAD9IZ00</accession>
<evidence type="ECO:0000256" key="1">
    <source>
        <dbReference type="SAM" id="Phobius"/>
    </source>
</evidence>
<keyword evidence="1" id="KW-1133">Transmembrane helix</keyword>
<dbReference type="Proteomes" id="UP001208570">
    <property type="component" value="Unassembled WGS sequence"/>
</dbReference>
<keyword evidence="4" id="KW-1185">Reference proteome</keyword>
<feature type="transmembrane region" description="Helical" evidence="1">
    <location>
        <begin position="6"/>
        <end position="25"/>
    </location>
</feature>
<dbReference type="InterPro" id="IPR003609">
    <property type="entry name" value="Pan_app"/>
</dbReference>
<evidence type="ECO:0000259" key="2">
    <source>
        <dbReference type="PROSITE" id="PS50948"/>
    </source>
</evidence>
<organism evidence="3 4">
    <name type="scientific">Paralvinella palmiformis</name>
    <dbReference type="NCBI Taxonomy" id="53620"/>
    <lineage>
        <taxon>Eukaryota</taxon>
        <taxon>Metazoa</taxon>
        <taxon>Spiralia</taxon>
        <taxon>Lophotrochozoa</taxon>
        <taxon>Annelida</taxon>
        <taxon>Polychaeta</taxon>
        <taxon>Sedentaria</taxon>
        <taxon>Canalipalpata</taxon>
        <taxon>Terebellida</taxon>
        <taxon>Terebelliformia</taxon>
        <taxon>Alvinellidae</taxon>
        <taxon>Paralvinella</taxon>
    </lineage>
</organism>
<dbReference type="PROSITE" id="PS50948">
    <property type="entry name" value="PAN"/>
    <property type="match status" value="1"/>
</dbReference>
<gene>
    <name evidence="3" type="ORF">LSH36_838g00002</name>
</gene>
<evidence type="ECO:0000313" key="3">
    <source>
        <dbReference type="EMBL" id="KAK2143474.1"/>
    </source>
</evidence>
<reference evidence="3" key="1">
    <citation type="journal article" date="2023" name="Mol. Biol. Evol.">
        <title>Third-Generation Sequencing Reveals the Adaptive Role of the Epigenome in Three Deep-Sea Polychaetes.</title>
        <authorList>
            <person name="Perez M."/>
            <person name="Aroh O."/>
            <person name="Sun Y."/>
            <person name="Lan Y."/>
            <person name="Juniper S.K."/>
            <person name="Young C.R."/>
            <person name="Angers B."/>
            <person name="Qian P.Y."/>
        </authorList>
    </citation>
    <scope>NUCLEOTIDE SEQUENCE</scope>
    <source>
        <strain evidence="3">P08H-3</strain>
    </source>
</reference>
<dbReference type="AlphaFoldDB" id="A0AAD9IZ00"/>
<sequence length="126" mass="14523">MLRMNIIIPIIATFCVIIYKVQVVFPCSKEHFNSILGKRGTGRVLFEVNGIEFNQCLKACRLTIKCYRFNFDGNDLEPGRCEILMEFRGLIDDEGWSYYVTCPEGMDYFELTGSCYGLSDKKANFE</sequence>
<keyword evidence="1" id="KW-0472">Membrane</keyword>
<comment type="caution">
    <text evidence="3">The sequence shown here is derived from an EMBL/GenBank/DDBJ whole genome shotgun (WGS) entry which is preliminary data.</text>
</comment>
<proteinExistence type="predicted"/>
<keyword evidence="1" id="KW-0812">Transmembrane</keyword>
<name>A0AAD9IZ00_9ANNE</name>